<dbReference type="PANTHER" id="PTHR42839:SF2">
    <property type="entry name" value="ISOCHORISMATE SYNTHASE ENTC"/>
    <property type="match status" value="1"/>
</dbReference>
<evidence type="ECO:0000259" key="2">
    <source>
        <dbReference type="Pfam" id="PF00425"/>
    </source>
</evidence>
<protein>
    <submittedName>
        <fullName evidence="3">Isochorismate synthase entC</fullName>
        <ecNumber evidence="3">5.4.4.2</ecNumber>
    </submittedName>
</protein>
<dbReference type="GO" id="GO:0008909">
    <property type="term" value="F:isochorismate synthase activity"/>
    <property type="evidence" value="ECO:0007669"/>
    <property type="project" value="UniProtKB-EC"/>
</dbReference>
<dbReference type="InterPro" id="IPR015890">
    <property type="entry name" value="Chorismate_C"/>
</dbReference>
<evidence type="ECO:0000313" key="4">
    <source>
        <dbReference type="Proteomes" id="UP000255284"/>
    </source>
</evidence>
<feature type="domain" description="Chorismate-utilising enzyme C-terminal" evidence="2">
    <location>
        <begin position="454"/>
        <end position="572"/>
    </location>
</feature>
<reference evidence="3 4" key="1">
    <citation type="submission" date="2018-06" db="EMBL/GenBank/DDBJ databases">
        <authorList>
            <consortium name="Pathogen Informatics"/>
            <person name="Doyle S."/>
        </authorList>
    </citation>
    <scope>NUCLEOTIDE SEQUENCE [LARGE SCALE GENOMIC DNA]</scope>
    <source>
        <strain evidence="3 4">NCTC11819</strain>
    </source>
</reference>
<dbReference type="InterPro" id="IPR005801">
    <property type="entry name" value="ADC_synthase"/>
</dbReference>
<evidence type="ECO:0000256" key="1">
    <source>
        <dbReference type="SAM" id="MobiDB-lite"/>
    </source>
</evidence>
<dbReference type="EC" id="5.4.4.2" evidence="3"/>
<sequence length="588" mass="62027">MLFVSTCPVPVRPLPATDFYFSSPGSAGSPDSPDSPGSVGSPGSPGSLGASLTLVGCAESPAWEYCGNPAGGITSAEERVNVKTQADDLVRQRGNIFLAAAGRAWEQLAAQAQVDDRVQRRGTGLVAFVSFGFDAAPPVFAVPRWVFGADAAGAWLTVAYRAEAPRPDLVEFMRCQAETWRVNSGMRLVNPTNPSEVEPCTRIPVGAPKNPGRERFEANVRAAVAAIRAGAARKIVCARRVDFPLVKPAPVAETCARLVALLSRKYPDCWVFSVGGLTGATPEMLLEARGEAPNSEAAGVAAGKRVAHARVLAGTARPGEGVNLMESAKNRREHELAVASVVAPLEALLSGSSADVVTNGCANPVVVSPGFQQPEARAFTPGENFPNGGKSGVRLDYKNKARPFFPPLETETRPAPHEPVGAPREPGRVPHEPEQSAPVPGRTPHEPGREPSAVQTRGPYRLELPNLVHLATDVTAPIPPGKTVFDLLGVIHPTAAVAGLPREVALGFIRRQELDRGRYAGPVGWVDARGGGQFALALRCAQVSERAISAQVGAGIMADSDPQGEFLETEAKLAPIRDCLDFDADCFE</sequence>
<dbReference type="Proteomes" id="UP000255284">
    <property type="component" value="Unassembled WGS sequence"/>
</dbReference>
<organism evidence="3 4">
    <name type="scientific">Mobiluncus mulieris</name>
    <dbReference type="NCBI Taxonomy" id="2052"/>
    <lineage>
        <taxon>Bacteria</taxon>
        <taxon>Bacillati</taxon>
        <taxon>Actinomycetota</taxon>
        <taxon>Actinomycetes</taxon>
        <taxon>Actinomycetales</taxon>
        <taxon>Actinomycetaceae</taxon>
        <taxon>Mobiluncus</taxon>
    </lineage>
</organism>
<keyword evidence="3" id="KW-0413">Isomerase</keyword>
<gene>
    <name evidence="3" type="primary">entC</name>
    <name evidence="3" type="ORF">NCTC11819_01220</name>
</gene>
<feature type="compositionally biased region" description="Basic and acidic residues" evidence="1">
    <location>
        <begin position="425"/>
        <end position="434"/>
    </location>
</feature>
<dbReference type="Gene3D" id="3.60.120.10">
    <property type="entry name" value="Anthranilate synthase"/>
    <property type="match status" value="2"/>
</dbReference>
<dbReference type="Pfam" id="PF00425">
    <property type="entry name" value="Chorismate_bind"/>
    <property type="match status" value="2"/>
</dbReference>
<feature type="region of interest" description="Disordered" evidence="1">
    <location>
        <begin position="403"/>
        <end position="457"/>
    </location>
</feature>
<dbReference type="AlphaFoldDB" id="A0A8G2HUQ6"/>
<accession>A0A8G2HUQ6</accession>
<dbReference type="EMBL" id="UGGQ01000006">
    <property type="protein sequence ID" value="STO16650.1"/>
    <property type="molecule type" value="Genomic_DNA"/>
</dbReference>
<evidence type="ECO:0000313" key="3">
    <source>
        <dbReference type="EMBL" id="STO16650.1"/>
    </source>
</evidence>
<feature type="region of interest" description="Disordered" evidence="1">
    <location>
        <begin position="22"/>
        <end position="45"/>
    </location>
</feature>
<proteinExistence type="predicted"/>
<dbReference type="RefSeq" id="WP_004018178.1">
    <property type="nucleotide sequence ID" value="NZ_JACHMA010000001.1"/>
</dbReference>
<dbReference type="PANTHER" id="PTHR42839">
    <property type="entry name" value="ISOCHORISMATE SYNTHASE ENTC"/>
    <property type="match status" value="1"/>
</dbReference>
<dbReference type="SUPFAM" id="SSF56322">
    <property type="entry name" value="ADC synthase"/>
    <property type="match status" value="2"/>
</dbReference>
<feature type="domain" description="Chorismate-utilising enzyme C-terminal" evidence="2">
    <location>
        <begin position="213"/>
        <end position="355"/>
    </location>
</feature>
<comment type="caution">
    <text evidence="3">The sequence shown here is derived from an EMBL/GenBank/DDBJ whole genome shotgun (WGS) entry which is preliminary data.</text>
</comment>
<dbReference type="GeneID" id="61168709"/>
<name>A0A8G2HUQ6_9ACTO</name>